<proteinExistence type="predicted"/>
<organism evidence="1 2">
    <name type="scientific">Metarhizium humberi</name>
    <dbReference type="NCBI Taxonomy" id="2596975"/>
    <lineage>
        <taxon>Eukaryota</taxon>
        <taxon>Fungi</taxon>
        <taxon>Dikarya</taxon>
        <taxon>Ascomycota</taxon>
        <taxon>Pezizomycotina</taxon>
        <taxon>Sordariomycetes</taxon>
        <taxon>Hypocreomycetidae</taxon>
        <taxon>Hypocreales</taxon>
        <taxon>Clavicipitaceae</taxon>
        <taxon>Metarhizium</taxon>
    </lineage>
</organism>
<evidence type="ECO:0000313" key="2">
    <source>
        <dbReference type="Proteomes" id="UP000764110"/>
    </source>
</evidence>
<evidence type="ECO:0000313" key="1">
    <source>
        <dbReference type="EMBL" id="KAH0600064.1"/>
    </source>
</evidence>
<gene>
    <name evidence="1" type="ORF">MHUMG1_01060</name>
</gene>
<reference evidence="1 2" key="1">
    <citation type="submission" date="2020-07" db="EMBL/GenBank/DDBJ databases">
        <title>Metarhizium humberi genome.</title>
        <authorList>
            <person name="Lysoe E."/>
        </authorList>
    </citation>
    <scope>NUCLEOTIDE SEQUENCE [LARGE SCALE GENOMIC DNA]</scope>
    <source>
        <strain evidence="1 2">ESALQ1638</strain>
    </source>
</reference>
<accession>A0A9P8SB79</accession>
<keyword evidence="2" id="KW-1185">Reference proteome</keyword>
<dbReference type="Proteomes" id="UP000764110">
    <property type="component" value="Unassembled WGS sequence"/>
</dbReference>
<sequence>MEKSHHELYYAAAIANAEDCKKLLLPLTDANETTRLPFLEDRARTLEATMQITQPPADTMTSWTGLAFRIWRLRGRMQSRGMAMILADDPWTAQDDKSMLPNL</sequence>
<dbReference type="EMBL" id="JACEFI010000002">
    <property type="protein sequence ID" value="KAH0600064.1"/>
    <property type="molecule type" value="Genomic_DNA"/>
</dbReference>
<dbReference type="AlphaFoldDB" id="A0A9P8SB79"/>
<comment type="caution">
    <text evidence="1">The sequence shown here is derived from an EMBL/GenBank/DDBJ whole genome shotgun (WGS) entry which is preliminary data.</text>
</comment>
<protein>
    <submittedName>
        <fullName evidence="1">Uncharacterized protein</fullName>
    </submittedName>
</protein>
<name>A0A9P8SB79_9HYPO</name>